<dbReference type="EMBL" id="UASS01000002">
    <property type="protein sequence ID" value="SPX59659.1"/>
    <property type="molecule type" value="Genomic_DNA"/>
</dbReference>
<dbReference type="RefSeq" id="WP_058447760.1">
    <property type="nucleotide sequence ID" value="NZ_CAAAHT010000004.1"/>
</dbReference>
<evidence type="ECO:0000256" key="1">
    <source>
        <dbReference type="SAM" id="SignalP"/>
    </source>
</evidence>
<accession>A0A0W0TI83</accession>
<dbReference type="PATRIC" id="fig|453.4.peg.3230"/>
<sequence>MRRGSVLLAASILLLSSASLAGATVDKNDREIKELIHFLISPPMLTLSKDSLSVPLSFYVGDLEDITRYFGDYICTPLNTCTVVDTLYEGPFAILGRGLPPEQGTELEWFQAQTQIERTNIKYGTAIYDAATWQIALALAAKYHYLAWDTAKTFIANQLQSILNPGNRAINTLFQYGYQQSITDPTLAFTFRLITTDFYNKDPFFQSRYQNFISWDYEPDKLAKLDPTHSSPDFFKYVTTWSDWQPLTGDNAWAQIIGPLQADYLLYNGSIPITSKALSNAMNSLYAFSAMQAAIGAFYYAPGGTVGTQGLIPEGEISVEDNFSVLAGLQILKRILQNTEQTSEVVLALQRIDVMLYGGKTVNGYDTLGLLVFLYNGAFDAKKGLFFTHGTAITPSAIDDWQPDTTDEGSFMSVNVNLWGISALGVETVDRWFGPNTARKIWRIVRNQGGYFNGGQLWGVGFTMDNNIGPIPENIMSTEGTASAINTLNSLIDYYSGRGIDISELEEDLESMEANILHLRNDLYLDSQFFDATPKESFVVVPPDIGQAYLYASRRFPLPWDWNWNANTLAATVANAWVLMNKFDFNPFQYQGKLTGENYSVPAKTDIRNVDNFIEGGALPKRVTVQFTAGDLGAISQLSLSYNLDGSQANWFVASTIGRREGIAFLPKGTQAIAITFFNGGWAMACQVIPASKICKDQECGGVKTIKARWSSDGKGECDLSD</sequence>
<evidence type="ECO:0000313" key="4">
    <source>
        <dbReference type="Proteomes" id="UP000054698"/>
    </source>
</evidence>
<dbReference type="EMBL" id="LNYB01000085">
    <property type="protein sequence ID" value="KTC95294.1"/>
    <property type="molecule type" value="Genomic_DNA"/>
</dbReference>
<evidence type="ECO:0000313" key="5">
    <source>
        <dbReference type="Proteomes" id="UP000251942"/>
    </source>
</evidence>
<evidence type="ECO:0000313" key="3">
    <source>
        <dbReference type="EMBL" id="SPX59659.1"/>
    </source>
</evidence>
<dbReference type="AlphaFoldDB" id="A0A0W0TI83"/>
<feature type="signal peptide" evidence="1">
    <location>
        <begin position="1"/>
        <end position="21"/>
    </location>
</feature>
<evidence type="ECO:0000313" key="2">
    <source>
        <dbReference type="EMBL" id="KTC95294.1"/>
    </source>
</evidence>
<organism evidence="2 4">
    <name type="scientific">Legionella feeleii</name>
    <dbReference type="NCBI Taxonomy" id="453"/>
    <lineage>
        <taxon>Bacteria</taxon>
        <taxon>Pseudomonadati</taxon>
        <taxon>Pseudomonadota</taxon>
        <taxon>Gammaproteobacteria</taxon>
        <taxon>Legionellales</taxon>
        <taxon>Legionellaceae</taxon>
        <taxon>Legionella</taxon>
    </lineage>
</organism>
<keyword evidence="1" id="KW-0732">Signal</keyword>
<name>A0A0W0TI83_9GAMM</name>
<feature type="chain" id="PRO_5036003014" evidence="1">
    <location>
        <begin position="22"/>
        <end position="722"/>
    </location>
</feature>
<reference evidence="3 5" key="2">
    <citation type="submission" date="2018-06" db="EMBL/GenBank/DDBJ databases">
        <authorList>
            <consortium name="Pathogen Informatics"/>
            <person name="Doyle S."/>
        </authorList>
    </citation>
    <scope>NUCLEOTIDE SEQUENCE [LARGE SCALE GENOMIC DNA]</scope>
    <source>
        <strain evidence="3 5">NCTC12022</strain>
    </source>
</reference>
<protein>
    <submittedName>
        <fullName evidence="2">Uncharacterized protein</fullName>
    </submittedName>
</protein>
<gene>
    <name evidence="2" type="ORF">Lfee_2958</name>
    <name evidence="3" type="ORF">NCTC12022_00370</name>
</gene>
<reference evidence="2 4" key="1">
    <citation type="submission" date="2015-11" db="EMBL/GenBank/DDBJ databases">
        <title>Genomic analysis of 38 Legionella species identifies large and diverse effector repertoires.</title>
        <authorList>
            <person name="Burstein D."/>
            <person name="Amaro F."/>
            <person name="Zusman T."/>
            <person name="Lifshitz Z."/>
            <person name="Cohen O."/>
            <person name="Gilbert J.A."/>
            <person name="Pupko T."/>
            <person name="Shuman H.A."/>
            <person name="Segal G."/>
        </authorList>
    </citation>
    <scope>NUCLEOTIDE SEQUENCE [LARGE SCALE GENOMIC DNA]</scope>
    <source>
        <strain evidence="2 4">WO-44C</strain>
    </source>
</reference>
<keyword evidence="4" id="KW-1185">Reference proteome</keyword>
<dbReference type="OrthoDB" id="5631289at2"/>
<proteinExistence type="predicted"/>
<dbReference type="Proteomes" id="UP000054698">
    <property type="component" value="Unassembled WGS sequence"/>
</dbReference>
<dbReference type="Proteomes" id="UP000251942">
    <property type="component" value="Unassembled WGS sequence"/>
</dbReference>
<dbReference type="STRING" id="453.Lfee_2958"/>